<evidence type="ECO:0000256" key="1">
    <source>
        <dbReference type="SAM" id="SignalP"/>
    </source>
</evidence>
<proteinExistence type="predicted"/>
<dbReference type="EMBL" id="MU865410">
    <property type="protein sequence ID" value="KAK4223909.1"/>
    <property type="molecule type" value="Genomic_DNA"/>
</dbReference>
<feature type="chain" id="PRO_5042985888" evidence="1">
    <location>
        <begin position="20"/>
        <end position="105"/>
    </location>
</feature>
<dbReference type="Proteomes" id="UP001301958">
    <property type="component" value="Unassembled WGS sequence"/>
</dbReference>
<organism evidence="2 3">
    <name type="scientific">Podospora fimiseda</name>
    <dbReference type="NCBI Taxonomy" id="252190"/>
    <lineage>
        <taxon>Eukaryota</taxon>
        <taxon>Fungi</taxon>
        <taxon>Dikarya</taxon>
        <taxon>Ascomycota</taxon>
        <taxon>Pezizomycotina</taxon>
        <taxon>Sordariomycetes</taxon>
        <taxon>Sordariomycetidae</taxon>
        <taxon>Sordariales</taxon>
        <taxon>Podosporaceae</taxon>
        <taxon>Podospora</taxon>
    </lineage>
</organism>
<gene>
    <name evidence="2" type="ORF">QBC38DRAFT_458866</name>
</gene>
<protein>
    <submittedName>
        <fullName evidence="2">Uncharacterized protein</fullName>
    </submittedName>
</protein>
<evidence type="ECO:0000313" key="2">
    <source>
        <dbReference type="EMBL" id="KAK4223909.1"/>
    </source>
</evidence>
<keyword evidence="3" id="KW-1185">Reference proteome</keyword>
<accession>A0AAN7GYY8</accession>
<dbReference type="AlphaFoldDB" id="A0AAN7GYY8"/>
<sequence length="105" mass="11406">MHLPTLLTAALAAAPLASAFKFTIYHQIHFTGGSRSWTSPGTYTIGSGGGKSWKFETLPRDRCCVRLCYQGREVGYRCQPDSNPNSSPIDKVVLGCGNIVLRCQA</sequence>
<reference evidence="2" key="1">
    <citation type="journal article" date="2023" name="Mol. Phylogenet. Evol.">
        <title>Genome-scale phylogeny and comparative genomics of the fungal order Sordariales.</title>
        <authorList>
            <person name="Hensen N."/>
            <person name="Bonometti L."/>
            <person name="Westerberg I."/>
            <person name="Brannstrom I.O."/>
            <person name="Guillou S."/>
            <person name="Cros-Aarteil S."/>
            <person name="Calhoun S."/>
            <person name="Haridas S."/>
            <person name="Kuo A."/>
            <person name="Mondo S."/>
            <person name="Pangilinan J."/>
            <person name="Riley R."/>
            <person name="LaButti K."/>
            <person name="Andreopoulos B."/>
            <person name="Lipzen A."/>
            <person name="Chen C."/>
            <person name="Yan M."/>
            <person name="Daum C."/>
            <person name="Ng V."/>
            <person name="Clum A."/>
            <person name="Steindorff A."/>
            <person name="Ohm R.A."/>
            <person name="Martin F."/>
            <person name="Silar P."/>
            <person name="Natvig D.O."/>
            <person name="Lalanne C."/>
            <person name="Gautier V."/>
            <person name="Ament-Velasquez S.L."/>
            <person name="Kruys A."/>
            <person name="Hutchinson M.I."/>
            <person name="Powell A.J."/>
            <person name="Barry K."/>
            <person name="Miller A.N."/>
            <person name="Grigoriev I.V."/>
            <person name="Debuchy R."/>
            <person name="Gladieux P."/>
            <person name="Hiltunen Thoren M."/>
            <person name="Johannesson H."/>
        </authorList>
    </citation>
    <scope>NUCLEOTIDE SEQUENCE</scope>
    <source>
        <strain evidence="2">CBS 990.96</strain>
    </source>
</reference>
<feature type="signal peptide" evidence="1">
    <location>
        <begin position="1"/>
        <end position="19"/>
    </location>
</feature>
<comment type="caution">
    <text evidence="2">The sequence shown here is derived from an EMBL/GenBank/DDBJ whole genome shotgun (WGS) entry which is preliminary data.</text>
</comment>
<reference evidence="2" key="2">
    <citation type="submission" date="2023-05" db="EMBL/GenBank/DDBJ databases">
        <authorList>
            <consortium name="Lawrence Berkeley National Laboratory"/>
            <person name="Steindorff A."/>
            <person name="Hensen N."/>
            <person name="Bonometti L."/>
            <person name="Westerberg I."/>
            <person name="Brannstrom I.O."/>
            <person name="Guillou S."/>
            <person name="Cros-Aarteil S."/>
            <person name="Calhoun S."/>
            <person name="Haridas S."/>
            <person name="Kuo A."/>
            <person name="Mondo S."/>
            <person name="Pangilinan J."/>
            <person name="Riley R."/>
            <person name="Labutti K."/>
            <person name="Andreopoulos B."/>
            <person name="Lipzen A."/>
            <person name="Chen C."/>
            <person name="Yanf M."/>
            <person name="Daum C."/>
            <person name="Ng V."/>
            <person name="Clum A."/>
            <person name="Ohm R."/>
            <person name="Martin F."/>
            <person name="Silar P."/>
            <person name="Natvig D."/>
            <person name="Lalanne C."/>
            <person name="Gautier V."/>
            <person name="Ament-Velasquez S.L."/>
            <person name="Kruys A."/>
            <person name="Hutchinson M.I."/>
            <person name="Powell A.J."/>
            <person name="Barry K."/>
            <person name="Miller A.N."/>
            <person name="Grigoriev I.V."/>
            <person name="Debuchy R."/>
            <person name="Gladieux P."/>
            <person name="Thoren M.H."/>
            <person name="Johannesson H."/>
        </authorList>
    </citation>
    <scope>NUCLEOTIDE SEQUENCE</scope>
    <source>
        <strain evidence="2">CBS 990.96</strain>
    </source>
</reference>
<evidence type="ECO:0000313" key="3">
    <source>
        <dbReference type="Proteomes" id="UP001301958"/>
    </source>
</evidence>
<name>A0AAN7GYY8_9PEZI</name>
<keyword evidence="1" id="KW-0732">Signal</keyword>